<keyword evidence="3" id="KW-1185">Reference proteome</keyword>
<dbReference type="EMBL" id="KB467954">
    <property type="protein sequence ID" value="PCH39066.1"/>
    <property type="molecule type" value="Genomic_DNA"/>
</dbReference>
<dbReference type="AlphaFoldDB" id="A0A2H3JA35"/>
<feature type="transmembrane region" description="Helical" evidence="1">
    <location>
        <begin position="152"/>
        <end position="173"/>
    </location>
</feature>
<reference evidence="2 3" key="1">
    <citation type="journal article" date="2012" name="Science">
        <title>The Paleozoic origin of enzymatic lignin decomposition reconstructed from 31 fungal genomes.</title>
        <authorList>
            <person name="Floudas D."/>
            <person name="Binder M."/>
            <person name="Riley R."/>
            <person name="Barry K."/>
            <person name="Blanchette R.A."/>
            <person name="Henrissat B."/>
            <person name="Martinez A.T."/>
            <person name="Otillar R."/>
            <person name="Spatafora J.W."/>
            <person name="Yadav J.S."/>
            <person name="Aerts A."/>
            <person name="Benoit I."/>
            <person name="Boyd A."/>
            <person name="Carlson A."/>
            <person name="Copeland A."/>
            <person name="Coutinho P.M."/>
            <person name="de Vries R.P."/>
            <person name="Ferreira P."/>
            <person name="Findley K."/>
            <person name="Foster B."/>
            <person name="Gaskell J."/>
            <person name="Glotzer D."/>
            <person name="Gorecki P."/>
            <person name="Heitman J."/>
            <person name="Hesse C."/>
            <person name="Hori C."/>
            <person name="Igarashi K."/>
            <person name="Jurgens J.A."/>
            <person name="Kallen N."/>
            <person name="Kersten P."/>
            <person name="Kohler A."/>
            <person name="Kuees U."/>
            <person name="Kumar T.K.A."/>
            <person name="Kuo A."/>
            <person name="LaButti K."/>
            <person name="Larrondo L.F."/>
            <person name="Lindquist E."/>
            <person name="Ling A."/>
            <person name="Lombard V."/>
            <person name="Lucas S."/>
            <person name="Lundell T."/>
            <person name="Martin R."/>
            <person name="McLaughlin D.J."/>
            <person name="Morgenstern I."/>
            <person name="Morin E."/>
            <person name="Murat C."/>
            <person name="Nagy L.G."/>
            <person name="Nolan M."/>
            <person name="Ohm R.A."/>
            <person name="Patyshakuliyeva A."/>
            <person name="Rokas A."/>
            <person name="Ruiz-Duenas F.J."/>
            <person name="Sabat G."/>
            <person name="Salamov A."/>
            <person name="Samejima M."/>
            <person name="Schmutz J."/>
            <person name="Slot J.C."/>
            <person name="St John F."/>
            <person name="Stenlid J."/>
            <person name="Sun H."/>
            <person name="Sun S."/>
            <person name="Syed K."/>
            <person name="Tsang A."/>
            <person name="Wiebenga A."/>
            <person name="Young D."/>
            <person name="Pisabarro A."/>
            <person name="Eastwood D.C."/>
            <person name="Martin F."/>
            <person name="Cullen D."/>
            <person name="Grigoriev I.V."/>
            <person name="Hibbett D.S."/>
        </authorList>
    </citation>
    <scope>NUCLEOTIDE SEQUENCE [LARGE SCALE GENOMIC DNA]</scope>
    <source>
        <strain evidence="2 3">MD-104</strain>
    </source>
</reference>
<evidence type="ECO:0000256" key="1">
    <source>
        <dbReference type="SAM" id="Phobius"/>
    </source>
</evidence>
<protein>
    <submittedName>
        <fullName evidence="2">Uncharacterized protein</fullName>
    </submittedName>
</protein>
<name>A0A2H3JA35_WOLCO</name>
<keyword evidence="1" id="KW-0812">Transmembrane</keyword>
<evidence type="ECO:0000313" key="3">
    <source>
        <dbReference type="Proteomes" id="UP000218811"/>
    </source>
</evidence>
<keyword evidence="1" id="KW-1133">Transmembrane helix</keyword>
<dbReference type="Proteomes" id="UP000218811">
    <property type="component" value="Unassembled WGS sequence"/>
</dbReference>
<feature type="transmembrane region" description="Helical" evidence="1">
    <location>
        <begin position="276"/>
        <end position="298"/>
    </location>
</feature>
<keyword evidence="1" id="KW-0472">Membrane</keyword>
<dbReference type="OrthoDB" id="1937642at2759"/>
<organism evidence="2 3">
    <name type="scientific">Wolfiporia cocos (strain MD-104)</name>
    <name type="common">Brown rot fungus</name>
    <dbReference type="NCBI Taxonomy" id="742152"/>
    <lineage>
        <taxon>Eukaryota</taxon>
        <taxon>Fungi</taxon>
        <taxon>Dikarya</taxon>
        <taxon>Basidiomycota</taxon>
        <taxon>Agaricomycotina</taxon>
        <taxon>Agaricomycetes</taxon>
        <taxon>Polyporales</taxon>
        <taxon>Phaeolaceae</taxon>
        <taxon>Wolfiporia</taxon>
    </lineage>
</organism>
<proteinExistence type="predicted"/>
<dbReference type="STRING" id="742152.A0A2H3JA35"/>
<dbReference type="OMA" id="WISEKWA"/>
<gene>
    <name evidence="2" type="ORF">WOLCODRAFT_141089</name>
</gene>
<feature type="transmembrane region" description="Helical" evidence="1">
    <location>
        <begin position="179"/>
        <end position="200"/>
    </location>
</feature>
<accession>A0A2H3JA35</accession>
<evidence type="ECO:0000313" key="2">
    <source>
        <dbReference type="EMBL" id="PCH39066.1"/>
    </source>
</evidence>
<feature type="transmembrane region" description="Helical" evidence="1">
    <location>
        <begin position="252"/>
        <end position="270"/>
    </location>
</feature>
<sequence length="382" mass="41817">MEHPSLSIFNDATVNATQYMEKLTTEPHWQDPHCILIVLTVIGGDIIRSALASLTSHSTFTPVAFSFGWVAYSFSALLSKVGDGHLMPAPDCSGILVNAHSGYSRAINSWPLARIVRDHQPPDNSQDQDGLTITFYRTRTDKATGVPDRDGVYYFGVLVIVTQFAIACVPGVLHGNWTVFVLTLFGTILVQMTSALGQWYDEKWSGGSVQKGSEVVCITRGNGDRTVQVIITGDGGTKLEHIATGRNVSHRATTPITLLLATLWLLHLVTVERYQAYTWFSVVIGALGMLQNAVAAIVKRSPGALGFHLKQEGVVHDKKVFAALQAAEEVERKVGLSLMPIFFPGELRGAEKKWMESKLIEYARDKQALAVQTGGANRQLLR</sequence>